<comment type="caution">
    <text evidence="6">The sequence shown here is derived from an EMBL/GenBank/DDBJ whole genome shotgun (WGS) entry which is preliminary data.</text>
</comment>
<organism evidence="6 7">
    <name type="scientific">candidate division WWE3 bacterium CG_4_9_14_3_um_filter_39_7</name>
    <dbReference type="NCBI Taxonomy" id="1975080"/>
    <lineage>
        <taxon>Bacteria</taxon>
        <taxon>Katanobacteria</taxon>
    </lineage>
</organism>
<evidence type="ECO:0000256" key="1">
    <source>
        <dbReference type="ARBA" id="ARBA00005532"/>
    </source>
</evidence>
<comment type="similarity">
    <text evidence="1">Belongs to the EF-Ts family.</text>
</comment>
<dbReference type="SUPFAM" id="SSF46934">
    <property type="entry name" value="UBA-like"/>
    <property type="match status" value="1"/>
</dbReference>
<proteinExistence type="inferred from homology"/>
<keyword evidence="3 6" id="KW-0251">Elongation factor</keyword>
<name>A0A2M7WZQ7_UNCKA</name>
<dbReference type="PANTHER" id="PTHR11741:SF0">
    <property type="entry name" value="ELONGATION FACTOR TS, MITOCHONDRIAL"/>
    <property type="match status" value="1"/>
</dbReference>
<dbReference type="Proteomes" id="UP000231195">
    <property type="component" value="Unassembled WGS sequence"/>
</dbReference>
<dbReference type="AlphaFoldDB" id="A0A2M7WZQ7"/>
<dbReference type="Pfam" id="PF00889">
    <property type="entry name" value="EF_TS"/>
    <property type="match status" value="1"/>
</dbReference>
<dbReference type="EMBL" id="PFWZ01000197">
    <property type="protein sequence ID" value="PJA39102.1"/>
    <property type="molecule type" value="Genomic_DNA"/>
</dbReference>
<accession>A0A2M7WZQ7</accession>
<dbReference type="InterPro" id="IPR001816">
    <property type="entry name" value="Transl_elong_EFTs/EF1B"/>
</dbReference>
<evidence type="ECO:0000256" key="4">
    <source>
        <dbReference type="ARBA" id="ARBA00022917"/>
    </source>
</evidence>
<dbReference type="NCBIfam" id="TIGR00116">
    <property type="entry name" value="tsf"/>
    <property type="match status" value="1"/>
</dbReference>
<dbReference type="PANTHER" id="PTHR11741">
    <property type="entry name" value="ELONGATION FACTOR TS"/>
    <property type="match status" value="1"/>
</dbReference>
<evidence type="ECO:0000256" key="3">
    <source>
        <dbReference type="ARBA" id="ARBA00022768"/>
    </source>
</evidence>
<dbReference type="PROSITE" id="PS01126">
    <property type="entry name" value="EF_TS_1"/>
    <property type="match status" value="1"/>
</dbReference>
<evidence type="ECO:0000256" key="2">
    <source>
        <dbReference type="ARBA" id="ARBA00016956"/>
    </source>
</evidence>
<keyword evidence="4" id="KW-0648">Protein biosynthesis</keyword>
<reference evidence="7" key="1">
    <citation type="submission" date="2017-09" db="EMBL/GenBank/DDBJ databases">
        <title>Depth-based differentiation of microbial function through sediment-hosted aquifers and enrichment of novel symbionts in the deep terrestrial subsurface.</title>
        <authorList>
            <person name="Probst A.J."/>
            <person name="Ladd B."/>
            <person name="Jarett J.K."/>
            <person name="Geller-Mcgrath D.E."/>
            <person name="Sieber C.M.K."/>
            <person name="Emerson J.B."/>
            <person name="Anantharaman K."/>
            <person name="Thomas B.C."/>
            <person name="Malmstrom R."/>
            <person name="Stieglmeier M."/>
            <person name="Klingl A."/>
            <person name="Woyke T."/>
            <person name="Ryan C.M."/>
            <person name="Banfield J.F."/>
        </authorList>
    </citation>
    <scope>NUCLEOTIDE SEQUENCE [LARGE SCALE GENOMIC DNA]</scope>
</reference>
<feature type="non-terminal residue" evidence="6">
    <location>
        <position position="1"/>
    </location>
</feature>
<dbReference type="GO" id="GO:0003746">
    <property type="term" value="F:translation elongation factor activity"/>
    <property type="evidence" value="ECO:0007669"/>
    <property type="project" value="UniProtKB-KW"/>
</dbReference>
<dbReference type="FunFam" id="1.10.8.10:FF:000001">
    <property type="entry name" value="Elongation factor Ts"/>
    <property type="match status" value="1"/>
</dbReference>
<dbReference type="HAMAP" id="MF_00050">
    <property type="entry name" value="EF_Ts"/>
    <property type="match status" value="1"/>
</dbReference>
<evidence type="ECO:0000259" key="5">
    <source>
        <dbReference type="Pfam" id="PF00889"/>
    </source>
</evidence>
<dbReference type="InterPro" id="IPR014039">
    <property type="entry name" value="Transl_elong_EFTs/EF1B_dimer"/>
</dbReference>
<evidence type="ECO:0000313" key="7">
    <source>
        <dbReference type="Proteomes" id="UP000231195"/>
    </source>
</evidence>
<feature type="domain" description="Translation elongation factor EFTs/EF1B dimerisation" evidence="5">
    <location>
        <begin position="62"/>
        <end position="139"/>
    </location>
</feature>
<dbReference type="SUPFAM" id="SSF54713">
    <property type="entry name" value="Elongation factor Ts (EF-Ts), dimerisation domain"/>
    <property type="match status" value="1"/>
</dbReference>
<dbReference type="Gene3D" id="3.30.479.20">
    <property type="entry name" value="Elongation factor Ts, dimerisation domain"/>
    <property type="match status" value="1"/>
</dbReference>
<protein>
    <recommendedName>
        <fullName evidence="2">Elongation factor Ts</fullName>
    </recommendedName>
</protein>
<dbReference type="InterPro" id="IPR009060">
    <property type="entry name" value="UBA-like_sf"/>
</dbReference>
<dbReference type="Gene3D" id="1.10.8.10">
    <property type="entry name" value="DNA helicase RuvA subunit, C-terminal domain"/>
    <property type="match status" value="1"/>
</dbReference>
<dbReference type="InterPro" id="IPR018101">
    <property type="entry name" value="Transl_elong_Ts_CS"/>
</dbReference>
<sequence length="142" mass="15847">QLREETGAGIVDVKKALEDSNNIEEAKKVLAEKGLARAEKRADREVSEGLVYSYIHGEGRVGVLIELNCETSFVAKTEEFSKLAHELCLQITSMNPETVDELLDQDYIRDTGKKISELIAQLTAKTGEKISLRNFTRYSLGE</sequence>
<gene>
    <name evidence="6" type="primary">tsf</name>
    <name evidence="6" type="ORF">CO179_05865</name>
</gene>
<dbReference type="InterPro" id="IPR036402">
    <property type="entry name" value="EF-Ts_dimer_sf"/>
</dbReference>
<evidence type="ECO:0000313" key="6">
    <source>
        <dbReference type="EMBL" id="PJA39102.1"/>
    </source>
</evidence>